<dbReference type="RefSeq" id="WP_302040605.1">
    <property type="nucleotide sequence ID" value="NZ_JAUKPO010000022.1"/>
</dbReference>
<name>A0ABT8RGG4_9BACT</name>
<dbReference type="Proteomes" id="UP001168528">
    <property type="component" value="Unassembled WGS sequence"/>
</dbReference>
<proteinExistence type="predicted"/>
<keyword evidence="3" id="KW-0328">Glycosyltransferase</keyword>
<reference evidence="3" key="1">
    <citation type="submission" date="2023-07" db="EMBL/GenBank/DDBJ databases">
        <title>The genome sequence of Rhodocytophaga aerolata KACC 12507.</title>
        <authorList>
            <person name="Zhang X."/>
        </authorList>
    </citation>
    <scope>NUCLEOTIDE SEQUENCE</scope>
    <source>
        <strain evidence="3">KACC 12507</strain>
    </source>
</reference>
<dbReference type="EC" id="2.4.-.-" evidence="3"/>
<evidence type="ECO:0000313" key="4">
    <source>
        <dbReference type="Proteomes" id="UP001168528"/>
    </source>
</evidence>
<dbReference type="InterPro" id="IPR050194">
    <property type="entry name" value="Glycosyltransferase_grp1"/>
</dbReference>
<keyword evidence="4" id="KW-1185">Reference proteome</keyword>
<evidence type="ECO:0000259" key="1">
    <source>
        <dbReference type="Pfam" id="PF00534"/>
    </source>
</evidence>
<accession>A0ABT8RGG4</accession>
<gene>
    <name evidence="3" type="ORF">Q0590_26220</name>
</gene>
<evidence type="ECO:0000259" key="2">
    <source>
        <dbReference type="Pfam" id="PF13439"/>
    </source>
</evidence>
<comment type="caution">
    <text evidence="3">The sequence shown here is derived from an EMBL/GenBank/DDBJ whole genome shotgun (WGS) entry which is preliminary data.</text>
</comment>
<dbReference type="Pfam" id="PF00534">
    <property type="entry name" value="Glycos_transf_1"/>
    <property type="match status" value="1"/>
</dbReference>
<dbReference type="InterPro" id="IPR001296">
    <property type="entry name" value="Glyco_trans_1"/>
</dbReference>
<keyword evidence="3" id="KW-0808">Transferase</keyword>
<feature type="domain" description="Glycosyltransferase subfamily 4-like N-terminal" evidence="2">
    <location>
        <begin position="17"/>
        <end position="190"/>
    </location>
</feature>
<feature type="domain" description="Glycosyl transferase family 1" evidence="1">
    <location>
        <begin position="209"/>
        <end position="368"/>
    </location>
</feature>
<dbReference type="InterPro" id="IPR028098">
    <property type="entry name" value="Glyco_trans_4-like_N"/>
</dbReference>
<dbReference type="GO" id="GO:0016757">
    <property type="term" value="F:glycosyltransferase activity"/>
    <property type="evidence" value="ECO:0007669"/>
    <property type="project" value="UniProtKB-KW"/>
</dbReference>
<dbReference type="PANTHER" id="PTHR45947">
    <property type="entry name" value="SULFOQUINOVOSYL TRANSFERASE SQD2"/>
    <property type="match status" value="1"/>
</dbReference>
<evidence type="ECO:0000313" key="3">
    <source>
        <dbReference type="EMBL" id="MDO1449802.1"/>
    </source>
</evidence>
<sequence length="401" mass="45017">MKILHVTPSYFPAVQFGGPIQSVHLLNKTLVTEGVLVDVFTTNAGLENFPEFCSRKWKNIDGVKVKYFSYYGYIHYNLSPQLLISLLKAVSEYDLVHITAIWNFPVWAAATACKRAGVPYIISPRGTIYPETVDIRSTLLKKIYYKVLAKRCLQNASAIHYTAIDEQSKVTNFLQLPTASFVIPNGIDLNEYRNLEEIPPFVSFYPELTGKTYILFLSRINVKKGLDILVKAFFKVSVHFPELMLVIAGPDNEGYGTIIREELNERGMLNKTLFTGMLSGETKLAAYRDAEVFVLPSYSENFGMSVVEAMASATPVIISDKVGIAEDIKKEEAGIIVNTNVENVQEAIIALLADNHKKKEIAENGKKMAKTFYDINAVVKKIILHYKKTICSYEKENSRVG</sequence>
<dbReference type="Gene3D" id="3.40.50.2000">
    <property type="entry name" value="Glycogen Phosphorylase B"/>
    <property type="match status" value="2"/>
</dbReference>
<dbReference type="PANTHER" id="PTHR45947:SF3">
    <property type="entry name" value="SULFOQUINOVOSYL TRANSFERASE SQD2"/>
    <property type="match status" value="1"/>
</dbReference>
<dbReference type="Pfam" id="PF13439">
    <property type="entry name" value="Glyco_transf_4"/>
    <property type="match status" value="1"/>
</dbReference>
<dbReference type="SUPFAM" id="SSF53756">
    <property type="entry name" value="UDP-Glycosyltransferase/glycogen phosphorylase"/>
    <property type="match status" value="1"/>
</dbReference>
<protein>
    <submittedName>
        <fullName evidence="3">Glycosyltransferase</fullName>
        <ecNumber evidence="3">2.4.-.-</ecNumber>
    </submittedName>
</protein>
<dbReference type="EMBL" id="JAUKPO010000022">
    <property type="protein sequence ID" value="MDO1449802.1"/>
    <property type="molecule type" value="Genomic_DNA"/>
</dbReference>
<organism evidence="3 4">
    <name type="scientific">Rhodocytophaga aerolata</name>
    <dbReference type="NCBI Taxonomy" id="455078"/>
    <lineage>
        <taxon>Bacteria</taxon>
        <taxon>Pseudomonadati</taxon>
        <taxon>Bacteroidota</taxon>
        <taxon>Cytophagia</taxon>
        <taxon>Cytophagales</taxon>
        <taxon>Rhodocytophagaceae</taxon>
        <taxon>Rhodocytophaga</taxon>
    </lineage>
</organism>